<dbReference type="EC" id="2.1.1.190" evidence="6"/>
<keyword evidence="7" id="KW-1185">Reference proteome</keyword>
<proteinExistence type="inferred from homology"/>
<feature type="binding site" evidence="4">
    <location>
        <position position="265"/>
    </location>
    <ligand>
        <name>S-adenosyl-L-methionine</name>
        <dbReference type="ChEBI" id="CHEBI:59789"/>
    </ligand>
</feature>
<dbReference type="AlphaFoldDB" id="A0A7W9AKH4"/>
<dbReference type="PROSITE" id="PS51687">
    <property type="entry name" value="SAM_MT_RNA_M5U"/>
    <property type="match status" value="1"/>
</dbReference>
<keyword evidence="1 4" id="KW-0489">Methyltransferase</keyword>
<name>A0A7W9AKH4_9SPHN</name>
<evidence type="ECO:0000256" key="4">
    <source>
        <dbReference type="PROSITE-ProRule" id="PRU01024"/>
    </source>
</evidence>
<protein>
    <submittedName>
        <fullName evidence="6">23S rRNA (Uracil1939-C5)-methyltransferase</fullName>
        <ecNumber evidence="6">2.1.1.190</ecNumber>
    </submittedName>
</protein>
<feature type="active site" description="Nucleophile" evidence="4">
    <location>
        <position position="357"/>
    </location>
</feature>
<keyword evidence="2 4" id="KW-0808">Transferase</keyword>
<dbReference type="Gene3D" id="3.40.50.150">
    <property type="entry name" value="Vaccinia Virus protein VP39"/>
    <property type="match status" value="1"/>
</dbReference>
<dbReference type="PANTHER" id="PTHR11061:SF49">
    <property type="entry name" value="23S RRNA (URACIL(1939)-C(5))-METHYLTRANSFERASE RLMD"/>
    <property type="match status" value="1"/>
</dbReference>
<dbReference type="EMBL" id="JACIJC010000005">
    <property type="protein sequence ID" value="MBB5687132.1"/>
    <property type="molecule type" value="Genomic_DNA"/>
</dbReference>
<dbReference type="Proteomes" id="UP000549617">
    <property type="component" value="Unassembled WGS sequence"/>
</dbReference>
<evidence type="ECO:0000256" key="2">
    <source>
        <dbReference type="ARBA" id="ARBA00022679"/>
    </source>
</evidence>
<organism evidence="6 7">
    <name type="scientific">Sphingobium boeckii</name>
    <dbReference type="NCBI Taxonomy" id="1082345"/>
    <lineage>
        <taxon>Bacteria</taxon>
        <taxon>Pseudomonadati</taxon>
        <taxon>Pseudomonadota</taxon>
        <taxon>Alphaproteobacteria</taxon>
        <taxon>Sphingomonadales</taxon>
        <taxon>Sphingomonadaceae</taxon>
        <taxon>Sphingobium</taxon>
    </lineage>
</organism>
<evidence type="ECO:0000313" key="6">
    <source>
        <dbReference type="EMBL" id="MBB5687132.1"/>
    </source>
</evidence>
<dbReference type="Gene3D" id="2.40.50.1070">
    <property type="match status" value="1"/>
</dbReference>
<evidence type="ECO:0000256" key="1">
    <source>
        <dbReference type="ARBA" id="ARBA00022603"/>
    </source>
</evidence>
<comment type="caution">
    <text evidence="6">The sequence shown here is derived from an EMBL/GenBank/DDBJ whole genome shotgun (WGS) entry which is preliminary data.</text>
</comment>
<accession>A0A7W9AKH4</accession>
<keyword evidence="3 4" id="KW-0949">S-adenosyl-L-methionine</keyword>
<feature type="binding site" evidence="4">
    <location>
        <position position="331"/>
    </location>
    <ligand>
        <name>S-adenosyl-L-methionine</name>
        <dbReference type="ChEBI" id="CHEBI:59789"/>
    </ligand>
</feature>
<feature type="active site" evidence="5">
    <location>
        <position position="357"/>
    </location>
</feature>
<dbReference type="SUPFAM" id="SSF53335">
    <property type="entry name" value="S-adenosyl-L-methionine-dependent methyltransferases"/>
    <property type="match status" value="1"/>
</dbReference>
<dbReference type="InterPro" id="IPR029063">
    <property type="entry name" value="SAM-dependent_MTases_sf"/>
</dbReference>
<feature type="binding site" evidence="4">
    <location>
        <position position="285"/>
    </location>
    <ligand>
        <name>S-adenosyl-L-methionine</name>
        <dbReference type="ChEBI" id="CHEBI:59789"/>
    </ligand>
</feature>
<reference evidence="6 7" key="1">
    <citation type="submission" date="2020-08" db="EMBL/GenBank/DDBJ databases">
        <title>Genomic Encyclopedia of Type Strains, Phase IV (KMG-IV): sequencing the most valuable type-strain genomes for metagenomic binning, comparative biology and taxonomic classification.</title>
        <authorList>
            <person name="Goeker M."/>
        </authorList>
    </citation>
    <scope>NUCLEOTIDE SEQUENCE [LARGE SCALE GENOMIC DNA]</scope>
    <source>
        <strain evidence="6 7">DSM 25079</strain>
    </source>
</reference>
<evidence type="ECO:0000256" key="5">
    <source>
        <dbReference type="PROSITE-ProRule" id="PRU10015"/>
    </source>
</evidence>
<evidence type="ECO:0000256" key="3">
    <source>
        <dbReference type="ARBA" id="ARBA00022691"/>
    </source>
</evidence>
<dbReference type="InterPro" id="IPR010280">
    <property type="entry name" value="U5_MeTrfase_fam"/>
</dbReference>
<sequence length="404" mass="43182">MTETAEIIRIAARGDGVTADGRHVPFASVGDVVTSEGVILPGLRHAAPACPHFGDCGGCQLQHLDDESYKDFVRDRIITGLGAQGIAPPPFAPVHLSPPRTRRRASLKAERRGKKVTIGFNAGSSHRIVDMVDCAILHPALFAMIAPLRRLLSTTLPEKRVANITMTLADQGVDMVIDGIKADTLAAAEGLSDFADAQKIARLSIDDGFGPQTRWEPEPVTITFGGVPVPLPHNSFLQATLDGEAALVAAVLASVGDAGAVADLFCGLGTFALALSTTRKVYAAEAGRDSGMALKMAAGRAQRQVFFEHRDLYRRPLTVAEINRFGAIVLDPPRSGAEEQCRALAESSVPHIAYVSCNPATFARDAKILVEGGYRIEMISPVGQFRWSTHVELAAAFVKQDFQN</sequence>
<comment type="similarity">
    <text evidence="4">Belongs to the class I-like SAM-binding methyltransferase superfamily. RNA M5U methyltransferase family.</text>
</comment>
<dbReference type="RefSeq" id="WP_425502700.1">
    <property type="nucleotide sequence ID" value="NZ_JACIJC010000005.1"/>
</dbReference>
<dbReference type="InterPro" id="IPR030390">
    <property type="entry name" value="MeTrfase_TrmA_AS"/>
</dbReference>
<dbReference type="GO" id="GO:0070041">
    <property type="term" value="F:rRNA (uridine-C5-)-methyltransferase activity"/>
    <property type="evidence" value="ECO:0007669"/>
    <property type="project" value="TreeGrafter"/>
</dbReference>
<dbReference type="Pfam" id="PF05958">
    <property type="entry name" value="tRNA_U5-meth_tr"/>
    <property type="match status" value="1"/>
</dbReference>
<gene>
    <name evidence="6" type="ORF">FHS49_003160</name>
</gene>
<feature type="binding site" evidence="4">
    <location>
        <position position="238"/>
    </location>
    <ligand>
        <name>S-adenosyl-L-methionine</name>
        <dbReference type="ChEBI" id="CHEBI:59789"/>
    </ligand>
</feature>
<dbReference type="GO" id="GO:0070475">
    <property type="term" value="P:rRNA base methylation"/>
    <property type="evidence" value="ECO:0007669"/>
    <property type="project" value="TreeGrafter"/>
</dbReference>
<dbReference type="PROSITE" id="PS01230">
    <property type="entry name" value="TRMA_1"/>
    <property type="match status" value="1"/>
</dbReference>
<dbReference type="PANTHER" id="PTHR11061">
    <property type="entry name" value="RNA M5U METHYLTRANSFERASE"/>
    <property type="match status" value="1"/>
</dbReference>
<evidence type="ECO:0000313" key="7">
    <source>
        <dbReference type="Proteomes" id="UP000549617"/>
    </source>
</evidence>